<dbReference type="RefSeq" id="WP_230498884.1">
    <property type="nucleotide sequence ID" value="NZ_CAKJTG010000039.1"/>
</dbReference>
<organism evidence="2 3">
    <name type="scientific">Pseudoneobacillus rhizosphaerae</name>
    <dbReference type="NCBI Taxonomy" id="2880968"/>
    <lineage>
        <taxon>Bacteria</taxon>
        <taxon>Bacillati</taxon>
        <taxon>Bacillota</taxon>
        <taxon>Bacilli</taxon>
        <taxon>Bacillales</taxon>
        <taxon>Bacillaceae</taxon>
        <taxon>Pseudoneobacillus</taxon>
    </lineage>
</organism>
<gene>
    <name evidence="2" type="ORF">NEOCIP111885_04297</name>
</gene>
<evidence type="ECO:0000313" key="3">
    <source>
        <dbReference type="Proteomes" id="UP000789845"/>
    </source>
</evidence>
<reference evidence="2" key="1">
    <citation type="submission" date="2021-10" db="EMBL/GenBank/DDBJ databases">
        <authorList>
            <person name="Criscuolo A."/>
        </authorList>
    </citation>
    <scope>NUCLEOTIDE SEQUENCE</scope>
    <source>
        <strain evidence="2">CIP111885</strain>
    </source>
</reference>
<dbReference type="AlphaFoldDB" id="A0A9C7GE70"/>
<protein>
    <submittedName>
        <fullName evidence="2">Uncharacterized protein</fullName>
    </submittedName>
</protein>
<sequence length="529" mass="57277">MKKSIFKIAVPTLALGLAFAPMASAAPNDVSQKTVISVKSDSKSKGVVQKLNAKEKEAIKKLSSITKNLSKVEVNVKQLSTATVYFYAKAATTPISSRVEAEFYSSTSGKLKANANQLKALKKQVDHVAKKYKNTDAVAASYKKISDLNKEVSVGSKNLTDLHNQFKTIAIAEEAKKQFILINNSITKIEANIAELSKATVEFYAKAFSDSTITSTVEGKFYSIYSATFKANTTQLQSLKKQLDSVAKYNDAVAVAAANKKISDLTNLNSVASKNLTDLHTQFKAKVTAEEAAKQFISINNKITNVEASVAELTKATVEFYAKAANDATITAHVESNFYSSTSSKLKANTNHLKELKKQLDVVAKNYTDTNAVAVADKKISDLNNSISVTSKNLNDLHTSFKAKLKAEEAKKQLAPITDNISKVEASVAELTKATVDFYTKAATNSSVTIQVEAEFYAKTSGALLSNTKQLLNLKNQLDVFVKTYGTSVEVTTAISKINAQNKAIVLAVDTLTNFHTNFKPVPPTTTNP</sequence>
<dbReference type="EMBL" id="CAKJTG010000039">
    <property type="protein sequence ID" value="CAG9610522.1"/>
    <property type="molecule type" value="Genomic_DNA"/>
</dbReference>
<accession>A0A9C7GE70</accession>
<evidence type="ECO:0000256" key="1">
    <source>
        <dbReference type="SAM" id="SignalP"/>
    </source>
</evidence>
<comment type="caution">
    <text evidence="2">The sequence shown here is derived from an EMBL/GenBank/DDBJ whole genome shotgun (WGS) entry which is preliminary data.</text>
</comment>
<evidence type="ECO:0000313" key="2">
    <source>
        <dbReference type="EMBL" id="CAG9610522.1"/>
    </source>
</evidence>
<name>A0A9C7GE70_9BACI</name>
<proteinExistence type="predicted"/>
<keyword evidence="3" id="KW-1185">Reference proteome</keyword>
<keyword evidence="1" id="KW-0732">Signal</keyword>
<dbReference type="Proteomes" id="UP000789845">
    <property type="component" value="Unassembled WGS sequence"/>
</dbReference>
<feature type="chain" id="PRO_5038602203" evidence="1">
    <location>
        <begin position="26"/>
        <end position="529"/>
    </location>
</feature>
<feature type="signal peptide" evidence="1">
    <location>
        <begin position="1"/>
        <end position="25"/>
    </location>
</feature>